<dbReference type="Gene3D" id="3.30.70.270">
    <property type="match status" value="1"/>
</dbReference>
<dbReference type="STRING" id="268475.A0A0V1GQG3"/>
<accession>A0A0V1GQG3</accession>
<dbReference type="OrthoDB" id="5818961at2759"/>
<dbReference type="GO" id="GO:0008270">
    <property type="term" value="F:zinc ion binding"/>
    <property type="evidence" value="ECO:0007669"/>
    <property type="project" value="InterPro"/>
</dbReference>
<dbReference type="InterPro" id="IPR048270">
    <property type="entry name" value="PNMA_C"/>
</dbReference>
<dbReference type="SMART" id="SM00343">
    <property type="entry name" value="ZnF_C2HC"/>
    <property type="match status" value="2"/>
</dbReference>
<feature type="region of interest" description="Disordered" evidence="1">
    <location>
        <begin position="652"/>
        <end position="727"/>
    </location>
</feature>
<evidence type="ECO:0000313" key="4">
    <source>
        <dbReference type="Proteomes" id="UP000055024"/>
    </source>
</evidence>
<dbReference type="Gene3D" id="3.30.420.10">
    <property type="entry name" value="Ribonuclease H-like superfamily/Ribonuclease H"/>
    <property type="match status" value="1"/>
</dbReference>
<dbReference type="Gene3D" id="4.10.60.10">
    <property type="entry name" value="Zinc finger, CCHC-type"/>
    <property type="match status" value="1"/>
</dbReference>
<dbReference type="GO" id="GO:0015074">
    <property type="term" value="P:DNA integration"/>
    <property type="evidence" value="ECO:0007669"/>
    <property type="project" value="InterPro"/>
</dbReference>
<dbReference type="CDD" id="cd01647">
    <property type="entry name" value="RT_LTR"/>
    <property type="match status" value="1"/>
</dbReference>
<dbReference type="PROSITE" id="PS50994">
    <property type="entry name" value="INTEGRASE"/>
    <property type="match status" value="1"/>
</dbReference>
<dbReference type="Gene3D" id="3.10.10.10">
    <property type="entry name" value="HIV Type 1 Reverse Transcriptase, subunit A, domain 1"/>
    <property type="match status" value="1"/>
</dbReference>
<proteinExistence type="predicted"/>
<dbReference type="InterPro" id="IPR043502">
    <property type="entry name" value="DNA/RNA_pol_sf"/>
</dbReference>
<evidence type="ECO:0000259" key="2">
    <source>
        <dbReference type="PROSITE" id="PS50994"/>
    </source>
</evidence>
<dbReference type="Pfam" id="PF00665">
    <property type="entry name" value="rve"/>
    <property type="match status" value="1"/>
</dbReference>
<dbReference type="InterPro" id="IPR043128">
    <property type="entry name" value="Rev_trsase/Diguanyl_cyclase"/>
</dbReference>
<reference evidence="3 4" key="1">
    <citation type="submission" date="2015-01" db="EMBL/GenBank/DDBJ databases">
        <title>Evolution of Trichinella species and genotypes.</title>
        <authorList>
            <person name="Korhonen P.K."/>
            <person name="Edoardo P."/>
            <person name="Giuseppe L.R."/>
            <person name="Gasser R.B."/>
        </authorList>
    </citation>
    <scope>NUCLEOTIDE SEQUENCE [LARGE SCALE GENOMIC DNA]</scope>
    <source>
        <strain evidence="3">ISS1029</strain>
    </source>
</reference>
<dbReference type="FunFam" id="3.30.420.10:FF:000063">
    <property type="entry name" value="Retrovirus-related Pol polyprotein from transposon 297-like Protein"/>
    <property type="match status" value="1"/>
</dbReference>
<dbReference type="AlphaFoldDB" id="A0A0V1GQG3"/>
<dbReference type="PANTHER" id="PTHR37984">
    <property type="entry name" value="PROTEIN CBG26694"/>
    <property type="match status" value="1"/>
</dbReference>
<dbReference type="SUPFAM" id="SSF56672">
    <property type="entry name" value="DNA/RNA polymerases"/>
    <property type="match status" value="1"/>
</dbReference>
<dbReference type="Pfam" id="PF00078">
    <property type="entry name" value="RVT_1"/>
    <property type="match status" value="1"/>
</dbReference>
<evidence type="ECO:0000256" key="1">
    <source>
        <dbReference type="SAM" id="MobiDB-lite"/>
    </source>
</evidence>
<dbReference type="InterPro" id="IPR050951">
    <property type="entry name" value="Retrovirus_Pol_polyprotein"/>
</dbReference>
<organism evidence="3 4">
    <name type="scientific">Trichinella zimbabwensis</name>
    <dbReference type="NCBI Taxonomy" id="268475"/>
    <lineage>
        <taxon>Eukaryota</taxon>
        <taxon>Metazoa</taxon>
        <taxon>Ecdysozoa</taxon>
        <taxon>Nematoda</taxon>
        <taxon>Enoplea</taxon>
        <taxon>Dorylaimia</taxon>
        <taxon>Trichinellida</taxon>
        <taxon>Trichinellidae</taxon>
        <taxon>Trichinella</taxon>
    </lineage>
</organism>
<dbReference type="InterPro" id="IPR001878">
    <property type="entry name" value="Znf_CCHC"/>
</dbReference>
<dbReference type="InterPro" id="IPR012337">
    <property type="entry name" value="RNaseH-like_sf"/>
</dbReference>
<name>A0A0V1GQG3_9BILA</name>
<protein>
    <recommendedName>
        <fullName evidence="2">Integrase catalytic domain-containing protein</fullName>
    </recommendedName>
</protein>
<sequence length="727" mass="82027">MLGHIEEFDISKPKEWTAYASRLIFFLEANNVTDPAKRRAVLLSSCGGPVFNLIQALISPANPNEKSFDEILFVLEEHFSPQPSEIAKRNAFYKRNQKVGESISDFVADLRRLAQGCKFSDLEIMLRDRLVIGLRDEELQLRLFSRKNLTFESALEEALSVEAAAQHTREVRASDNTSSNIYQIQARTPKQTTICQSCGGTHIRSQCRFRNARCRACQKVGHIAKVCRSKANRQRQTNFKRTANSLTSVDNLASRFPDSLLLNNLRSSAKPDAQTIITHRGAFRVKRLQFGISAAPGIFQNVIDKTVAGIQGVLPYFDDILIAASDEKELASRLETVLHRFSKAGLRLKSDKCKFCLPRVEFLGFEIDATGIHPAKAKVQAIQDAPTPKMDSEIENLVRTCELCQQSRASPPHAPAHKWESPRIPWSRIHVDLAGPIRGKNFLIVVDAFSKWLEVSVLKNTTSESVISCLRQIFSIHGLPDIIVSDNGTQFTSQVFQEYLNKGGIKHITSAPFHPSSNGQAERMVRTTKESLKKMAHRDWEYNLANFLFCQRVTPCTTTGKSPAELLMNRRLRTILDRVQPDVTSENPEKNFEKIRTFETDDQVYAKNYSSGKIWKPATVVTPTGPLSYKVQTEDGQLWRRHVDQLRKRYVTAEQDHSPEKTESQEDKAGEQTVTAEIIPEENASVVTTPREQSATASQSPDTASVGQQRSSTRQRRPPQWLKDYEC</sequence>
<feature type="compositionally biased region" description="Basic and acidic residues" evidence="1">
    <location>
        <begin position="654"/>
        <end position="670"/>
    </location>
</feature>
<dbReference type="FunFam" id="3.30.70.270:FF:000003">
    <property type="entry name" value="Transposon Ty3-G Gag-Pol polyprotein"/>
    <property type="match status" value="1"/>
</dbReference>
<dbReference type="SUPFAM" id="SSF53098">
    <property type="entry name" value="Ribonuclease H-like"/>
    <property type="match status" value="1"/>
</dbReference>
<dbReference type="InterPro" id="IPR001584">
    <property type="entry name" value="Integrase_cat-core"/>
</dbReference>
<evidence type="ECO:0000313" key="3">
    <source>
        <dbReference type="EMBL" id="KRZ00433.1"/>
    </source>
</evidence>
<keyword evidence="4" id="KW-1185">Reference proteome</keyword>
<dbReference type="Pfam" id="PF14893">
    <property type="entry name" value="PNMA"/>
    <property type="match status" value="1"/>
</dbReference>
<dbReference type="InterPro" id="IPR036397">
    <property type="entry name" value="RNaseH_sf"/>
</dbReference>
<dbReference type="InterPro" id="IPR000477">
    <property type="entry name" value="RT_dom"/>
</dbReference>
<dbReference type="EMBL" id="JYDP01000483">
    <property type="protein sequence ID" value="KRZ00433.1"/>
    <property type="molecule type" value="Genomic_DNA"/>
</dbReference>
<comment type="caution">
    <text evidence="3">The sequence shown here is derived from an EMBL/GenBank/DDBJ whole genome shotgun (WGS) entry which is preliminary data.</text>
</comment>
<dbReference type="GO" id="GO:0003676">
    <property type="term" value="F:nucleic acid binding"/>
    <property type="evidence" value="ECO:0007669"/>
    <property type="project" value="InterPro"/>
</dbReference>
<dbReference type="Proteomes" id="UP000055024">
    <property type="component" value="Unassembled WGS sequence"/>
</dbReference>
<dbReference type="PANTHER" id="PTHR37984:SF12">
    <property type="entry name" value="RIBONUCLEASE H"/>
    <property type="match status" value="1"/>
</dbReference>
<dbReference type="GO" id="GO:0042575">
    <property type="term" value="C:DNA polymerase complex"/>
    <property type="evidence" value="ECO:0007669"/>
    <property type="project" value="UniProtKB-ARBA"/>
</dbReference>
<gene>
    <name evidence="3" type="primary">K02A2.6</name>
    <name evidence="3" type="ORF">T11_865</name>
</gene>
<feature type="domain" description="Integrase catalytic" evidence="2">
    <location>
        <begin position="421"/>
        <end position="571"/>
    </location>
</feature>
<feature type="compositionally biased region" description="Polar residues" evidence="1">
    <location>
        <begin position="685"/>
        <end position="707"/>
    </location>
</feature>